<accession>A0AA39JX44</accession>
<comment type="caution">
    <text evidence="1">The sequence shown here is derived from an EMBL/GenBank/DDBJ whole genome shotgun (WGS) entry which is preliminary data.</text>
</comment>
<evidence type="ECO:0000313" key="2">
    <source>
        <dbReference type="Proteomes" id="UP001175211"/>
    </source>
</evidence>
<proteinExistence type="predicted"/>
<dbReference type="EMBL" id="JAUEPS010000035">
    <property type="protein sequence ID" value="KAK0450535.1"/>
    <property type="molecule type" value="Genomic_DNA"/>
</dbReference>
<keyword evidence="2" id="KW-1185">Reference proteome</keyword>
<evidence type="ECO:0000313" key="1">
    <source>
        <dbReference type="EMBL" id="KAK0450535.1"/>
    </source>
</evidence>
<name>A0AA39JX44_ARMTA</name>
<sequence length="240" mass="27518">MMINGILATLYPAALSSLLRFPADHASSSWHRHSWHKSQTKGLRTDGEALVCSNECERMRRKCARLRASDGSGLKDSCEGLGKNRTALYTGFLLILPPLLPFMRLLLEISTFFPRAMTSCGSNYRPIQHPVLKPYHVKPSLSHKADSVCSRTPVLIISSPWTKWLYRLWLYTSGTRMWESIDGDRPVHLRLLKRQQISSRNISRHRRRQSPQCNCNRQNPRSHCGILLPSLKPRRSSRFA</sequence>
<dbReference type="RefSeq" id="XP_060327406.1">
    <property type="nucleotide sequence ID" value="XM_060483280.1"/>
</dbReference>
<dbReference type="GeneID" id="85366828"/>
<protein>
    <submittedName>
        <fullName evidence="1">Uncharacterized protein</fullName>
    </submittedName>
</protein>
<dbReference type="Proteomes" id="UP001175211">
    <property type="component" value="Unassembled WGS sequence"/>
</dbReference>
<dbReference type="AlphaFoldDB" id="A0AA39JX44"/>
<gene>
    <name evidence="1" type="ORF">EV420DRAFT_738762</name>
</gene>
<reference evidence="1" key="1">
    <citation type="submission" date="2023-06" db="EMBL/GenBank/DDBJ databases">
        <authorList>
            <consortium name="Lawrence Berkeley National Laboratory"/>
            <person name="Ahrendt S."/>
            <person name="Sahu N."/>
            <person name="Indic B."/>
            <person name="Wong-Bajracharya J."/>
            <person name="Merenyi Z."/>
            <person name="Ke H.-M."/>
            <person name="Monk M."/>
            <person name="Kocsube S."/>
            <person name="Drula E."/>
            <person name="Lipzen A."/>
            <person name="Balint B."/>
            <person name="Henrissat B."/>
            <person name="Andreopoulos B."/>
            <person name="Martin F.M."/>
            <person name="Harder C.B."/>
            <person name="Rigling D."/>
            <person name="Ford K.L."/>
            <person name="Foster G.D."/>
            <person name="Pangilinan J."/>
            <person name="Papanicolaou A."/>
            <person name="Barry K."/>
            <person name="LaButti K."/>
            <person name="Viragh M."/>
            <person name="Koriabine M."/>
            <person name="Yan M."/>
            <person name="Riley R."/>
            <person name="Champramary S."/>
            <person name="Plett K.L."/>
            <person name="Tsai I.J."/>
            <person name="Slot J."/>
            <person name="Sipos G."/>
            <person name="Plett J."/>
            <person name="Nagy L.G."/>
            <person name="Grigoriev I.V."/>
        </authorList>
    </citation>
    <scope>NUCLEOTIDE SEQUENCE</scope>
    <source>
        <strain evidence="1">CCBAS 213</strain>
    </source>
</reference>
<organism evidence="1 2">
    <name type="scientific">Armillaria tabescens</name>
    <name type="common">Ringless honey mushroom</name>
    <name type="synonym">Agaricus tabescens</name>
    <dbReference type="NCBI Taxonomy" id="1929756"/>
    <lineage>
        <taxon>Eukaryota</taxon>
        <taxon>Fungi</taxon>
        <taxon>Dikarya</taxon>
        <taxon>Basidiomycota</taxon>
        <taxon>Agaricomycotina</taxon>
        <taxon>Agaricomycetes</taxon>
        <taxon>Agaricomycetidae</taxon>
        <taxon>Agaricales</taxon>
        <taxon>Marasmiineae</taxon>
        <taxon>Physalacriaceae</taxon>
        <taxon>Desarmillaria</taxon>
    </lineage>
</organism>